<keyword evidence="2" id="KW-1185">Reference proteome</keyword>
<proteinExistence type="predicted"/>
<organism evidence="1 2">
    <name type="scientific">Aureobasidium vineae</name>
    <dbReference type="NCBI Taxonomy" id="2773715"/>
    <lineage>
        <taxon>Eukaryota</taxon>
        <taxon>Fungi</taxon>
        <taxon>Dikarya</taxon>
        <taxon>Ascomycota</taxon>
        <taxon>Pezizomycotina</taxon>
        <taxon>Dothideomycetes</taxon>
        <taxon>Dothideomycetidae</taxon>
        <taxon>Dothideales</taxon>
        <taxon>Saccotheciaceae</taxon>
        <taxon>Aureobasidium</taxon>
    </lineage>
</organism>
<evidence type="ECO:0000313" key="1">
    <source>
        <dbReference type="EMBL" id="CAD0087642.1"/>
    </source>
</evidence>
<accession>A0A9N8JH15</accession>
<dbReference type="Proteomes" id="UP000716446">
    <property type="component" value="Unassembled WGS sequence"/>
</dbReference>
<gene>
    <name evidence="1" type="ORF">AWRI4619_LOCUS4760</name>
</gene>
<reference evidence="1" key="1">
    <citation type="submission" date="2020-06" db="EMBL/GenBank/DDBJ databases">
        <authorList>
            <person name="Onetto C."/>
        </authorList>
    </citation>
    <scope>NUCLEOTIDE SEQUENCE</scope>
</reference>
<feature type="non-terminal residue" evidence="1">
    <location>
        <position position="234"/>
    </location>
</feature>
<sequence>IPQALRYLSLSCHRNQTSSSDDNKTTMPFLRKLKEYPELYEMHRASRYRATKEFWARMRAEPELFRLYQQDHSRRMERLYAQAEYRVLNNQRSLADYYAHKHDERFARIRSVHYWSFRLPNNAWSVWVRECLPWKTHRPVKYLAKTECYCACCGIPRQLKAVWQSTTDPSVLMCNKHYAERGWPEAMPKGYEDIRTFGDLRARYDELNGSMASRFAYDKIKQRSSETSPSSKTS</sequence>
<comment type="caution">
    <text evidence="1">The sequence shown here is derived from an EMBL/GenBank/DDBJ whole genome shotgun (WGS) entry which is preliminary data.</text>
</comment>
<evidence type="ECO:0000313" key="2">
    <source>
        <dbReference type="Proteomes" id="UP000716446"/>
    </source>
</evidence>
<dbReference type="EMBL" id="CAIJEN010000006">
    <property type="protein sequence ID" value="CAD0087642.1"/>
    <property type="molecule type" value="Genomic_DNA"/>
</dbReference>
<name>A0A9N8JH15_9PEZI</name>
<dbReference type="AlphaFoldDB" id="A0A9N8JH15"/>
<protein>
    <submittedName>
        <fullName evidence="1">Uncharacterized protein</fullName>
    </submittedName>
</protein>